<keyword evidence="5 8" id="KW-1133">Transmembrane helix</keyword>
<evidence type="ECO:0000256" key="8">
    <source>
        <dbReference type="RuleBase" id="RU363032"/>
    </source>
</evidence>
<organism evidence="10">
    <name type="scientific">Marinomonas sp. (strain MWYL1)</name>
    <dbReference type="NCBI Taxonomy" id="400668"/>
    <lineage>
        <taxon>Bacteria</taxon>
        <taxon>Pseudomonadati</taxon>
        <taxon>Pseudomonadota</taxon>
        <taxon>Gammaproteobacteria</taxon>
        <taxon>Oceanospirillales</taxon>
        <taxon>Oceanospirillaceae</taxon>
        <taxon>Marinomonas</taxon>
    </lineage>
</organism>
<dbReference type="OrthoDB" id="9805855at2"/>
<evidence type="ECO:0000259" key="9">
    <source>
        <dbReference type="PROSITE" id="PS50928"/>
    </source>
</evidence>
<evidence type="ECO:0000256" key="2">
    <source>
        <dbReference type="ARBA" id="ARBA00022448"/>
    </source>
</evidence>
<dbReference type="eggNOG" id="COG0601">
    <property type="taxonomic scope" value="Bacteria"/>
</dbReference>
<keyword evidence="2 8" id="KW-0813">Transport</keyword>
<evidence type="ECO:0000256" key="4">
    <source>
        <dbReference type="ARBA" id="ARBA00022692"/>
    </source>
</evidence>
<comment type="similarity">
    <text evidence="7">Belongs to the binding-protein-dependent transport system permease family. OppBC subfamily.</text>
</comment>
<keyword evidence="4 8" id="KW-0812">Transmembrane</keyword>
<gene>
    <name evidence="10" type="ordered locus">Mmwyl1_2018</name>
</gene>
<evidence type="ECO:0000256" key="7">
    <source>
        <dbReference type="ARBA" id="ARBA00024202"/>
    </source>
</evidence>
<feature type="transmembrane region" description="Helical" evidence="8">
    <location>
        <begin position="104"/>
        <end position="127"/>
    </location>
</feature>
<keyword evidence="3" id="KW-1003">Cell membrane</keyword>
<dbReference type="KEGG" id="mmw:Mmwyl1_2018"/>
<evidence type="ECO:0000256" key="3">
    <source>
        <dbReference type="ARBA" id="ARBA00022475"/>
    </source>
</evidence>
<dbReference type="PROSITE" id="PS50928">
    <property type="entry name" value="ABC_TM1"/>
    <property type="match status" value="1"/>
</dbReference>
<keyword evidence="6 8" id="KW-0472">Membrane</keyword>
<evidence type="ECO:0000313" key="10">
    <source>
        <dbReference type="EMBL" id="ABR70940.1"/>
    </source>
</evidence>
<dbReference type="InterPro" id="IPR045621">
    <property type="entry name" value="BPD_transp_1_N"/>
</dbReference>
<name>A6VWW1_MARMS</name>
<dbReference type="HOGENOM" id="CLU_036879_0_2_6"/>
<protein>
    <submittedName>
        <fullName evidence="10">Binding-protein-dependent transport systems inner membrane component</fullName>
    </submittedName>
</protein>
<feature type="domain" description="ABC transmembrane type-1" evidence="9">
    <location>
        <begin position="100"/>
        <end position="300"/>
    </location>
</feature>
<comment type="subcellular location">
    <subcellularLocation>
        <location evidence="1 8">Cell membrane</location>
        <topology evidence="1 8">Multi-pass membrane protein</topology>
    </subcellularLocation>
</comment>
<dbReference type="Pfam" id="PF00528">
    <property type="entry name" value="BPD_transp_1"/>
    <property type="match status" value="1"/>
</dbReference>
<dbReference type="GO" id="GO:0005886">
    <property type="term" value="C:plasma membrane"/>
    <property type="evidence" value="ECO:0007669"/>
    <property type="project" value="UniProtKB-SubCell"/>
</dbReference>
<dbReference type="Gene3D" id="1.10.3720.10">
    <property type="entry name" value="MetI-like"/>
    <property type="match status" value="1"/>
</dbReference>
<feature type="transmembrane region" description="Helical" evidence="8">
    <location>
        <begin position="148"/>
        <end position="165"/>
    </location>
</feature>
<dbReference type="CDD" id="cd06261">
    <property type="entry name" value="TM_PBP2"/>
    <property type="match status" value="1"/>
</dbReference>
<feature type="transmembrane region" description="Helical" evidence="8">
    <location>
        <begin position="231"/>
        <end position="253"/>
    </location>
</feature>
<dbReference type="PANTHER" id="PTHR43163">
    <property type="entry name" value="DIPEPTIDE TRANSPORT SYSTEM PERMEASE PROTEIN DPPB-RELATED"/>
    <property type="match status" value="1"/>
</dbReference>
<dbReference type="GO" id="GO:0071916">
    <property type="term" value="F:dipeptide transmembrane transporter activity"/>
    <property type="evidence" value="ECO:0007669"/>
    <property type="project" value="TreeGrafter"/>
</dbReference>
<dbReference type="AlphaFoldDB" id="A6VWW1"/>
<evidence type="ECO:0000256" key="5">
    <source>
        <dbReference type="ARBA" id="ARBA00022989"/>
    </source>
</evidence>
<feature type="transmembrane region" description="Helical" evidence="8">
    <location>
        <begin position="282"/>
        <end position="303"/>
    </location>
</feature>
<dbReference type="InterPro" id="IPR035906">
    <property type="entry name" value="MetI-like_sf"/>
</dbReference>
<accession>A6VWW1</accession>
<sequence>MKVMLFKRLLQLITVIWGVGTLTFILMRSLPGDMAYRIAASRYGQDNVDSQAAALVREELKLDQSALTAYWHWLTDLMQLKLGDSLVSGLPVIDTVQHMLGHSLLLAFAGLIVSVLIAVPLGLLSAWRGNPLDSILMGLSSVIRSMPVFVIGVLFILLFALNWNLFPVAGFGSPAHLVLPAITLALSLAAVSNRVVRDSAKTTFQSAFYQFSLVKGLSLWQTFRRHGARNIALPVVAFFGIQLVSMIEGIVMIESLFSWPGIGHGLAHAIFARDIPVIQGSALMMGILFVLLNTLVDIICLWIDPRGVKNQ</sequence>
<dbReference type="STRING" id="400668.Mmwyl1_2018"/>
<reference evidence="10" key="1">
    <citation type="submission" date="2007-06" db="EMBL/GenBank/DDBJ databases">
        <title>Complete sequence of Marinomonas sp. MWYL1.</title>
        <authorList>
            <consortium name="US DOE Joint Genome Institute"/>
            <person name="Copeland A."/>
            <person name="Lucas S."/>
            <person name="Lapidus A."/>
            <person name="Barry K."/>
            <person name="Glavina del Rio T."/>
            <person name="Dalin E."/>
            <person name="Tice H."/>
            <person name="Pitluck S."/>
            <person name="Kiss H."/>
            <person name="Brettin T."/>
            <person name="Bruce D."/>
            <person name="Detter J.C."/>
            <person name="Han C."/>
            <person name="Schmutz J."/>
            <person name="Larimer F."/>
            <person name="Land M."/>
            <person name="Hauser L."/>
            <person name="Kyrpides N."/>
            <person name="Kim E."/>
            <person name="Johnston A.W.B."/>
            <person name="Todd J.D."/>
            <person name="Rogers R."/>
            <person name="Wexler M."/>
            <person name="Bond P.L."/>
            <person name="Li Y."/>
            <person name="Richardson P."/>
        </authorList>
    </citation>
    <scope>NUCLEOTIDE SEQUENCE [LARGE SCALE GENOMIC DNA]</scope>
    <source>
        <strain evidence="10">MWYL1</strain>
    </source>
</reference>
<feature type="transmembrane region" description="Helical" evidence="8">
    <location>
        <begin position="9"/>
        <end position="27"/>
    </location>
</feature>
<dbReference type="Pfam" id="PF19300">
    <property type="entry name" value="BPD_transp_1_N"/>
    <property type="match status" value="1"/>
</dbReference>
<evidence type="ECO:0000256" key="6">
    <source>
        <dbReference type="ARBA" id="ARBA00023136"/>
    </source>
</evidence>
<feature type="transmembrane region" description="Helical" evidence="8">
    <location>
        <begin position="177"/>
        <end position="196"/>
    </location>
</feature>
<evidence type="ECO:0000256" key="1">
    <source>
        <dbReference type="ARBA" id="ARBA00004651"/>
    </source>
</evidence>
<dbReference type="SUPFAM" id="SSF161098">
    <property type="entry name" value="MetI-like"/>
    <property type="match status" value="1"/>
</dbReference>
<dbReference type="PANTHER" id="PTHR43163:SF6">
    <property type="entry name" value="DIPEPTIDE TRANSPORT SYSTEM PERMEASE PROTEIN DPPB-RELATED"/>
    <property type="match status" value="1"/>
</dbReference>
<dbReference type="InterPro" id="IPR000515">
    <property type="entry name" value="MetI-like"/>
</dbReference>
<proteinExistence type="inferred from homology"/>
<dbReference type="EMBL" id="CP000749">
    <property type="protein sequence ID" value="ABR70940.1"/>
    <property type="molecule type" value="Genomic_DNA"/>
</dbReference>